<feature type="compositionally biased region" description="Low complexity" evidence="9">
    <location>
        <begin position="29"/>
        <end position="45"/>
    </location>
</feature>
<keyword evidence="5" id="KW-0010">Activator</keyword>
<accession>A0AAN7R4H9</accession>
<evidence type="ECO:0000256" key="4">
    <source>
        <dbReference type="ARBA" id="ARBA00023125"/>
    </source>
</evidence>
<evidence type="ECO:0000256" key="2">
    <source>
        <dbReference type="ARBA" id="ARBA00022745"/>
    </source>
</evidence>
<evidence type="ECO:0000256" key="3">
    <source>
        <dbReference type="ARBA" id="ARBA00023015"/>
    </source>
</evidence>
<feature type="domain" description="AP2/ERF" evidence="10">
    <location>
        <begin position="122"/>
        <end position="180"/>
    </location>
</feature>
<dbReference type="SMART" id="SM00380">
    <property type="entry name" value="AP2"/>
    <property type="match status" value="1"/>
</dbReference>
<dbReference type="PANTHER" id="PTHR31194:SF225">
    <property type="entry name" value="AP2 DOMAIN CLASS TRANSCRIPTION FACTOR"/>
    <property type="match status" value="1"/>
</dbReference>
<evidence type="ECO:0000256" key="1">
    <source>
        <dbReference type="ARBA" id="ARBA00004123"/>
    </source>
</evidence>
<evidence type="ECO:0000256" key="5">
    <source>
        <dbReference type="ARBA" id="ARBA00023159"/>
    </source>
</evidence>
<keyword evidence="12" id="KW-1185">Reference proteome</keyword>
<keyword evidence="3" id="KW-0805">Transcription regulation</keyword>
<dbReference type="SUPFAM" id="SSF54171">
    <property type="entry name" value="DNA-binding domain"/>
    <property type="match status" value="1"/>
</dbReference>
<keyword evidence="4" id="KW-0238">DNA-binding</keyword>
<name>A0AAN7R4H9_TRANT</name>
<comment type="subcellular location">
    <subcellularLocation>
        <location evidence="1">Nucleus</location>
    </subcellularLocation>
</comment>
<gene>
    <name evidence="11" type="ORF">SAY86_016756</name>
</gene>
<dbReference type="Gene3D" id="3.30.730.10">
    <property type="entry name" value="AP2/ERF domain"/>
    <property type="match status" value="1"/>
</dbReference>
<organism evidence="11 12">
    <name type="scientific">Trapa natans</name>
    <name type="common">Water chestnut</name>
    <dbReference type="NCBI Taxonomy" id="22666"/>
    <lineage>
        <taxon>Eukaryota</taxon>
        <taxon>Viridiplantae</taxon>
        <taxon>Streptophyta</taxon>
        <taxon>Embryophyta</taxon>
        <taxon>Tracheophyta</taxon>
        <taxon>Spermatophyta</taxon>
        <taxon>Magnoliopsida</taxon>
        <taxon>eudicotyledons</taxon>
        <taxon>Gunneridae</taxon>
        <taxon>Pentapetalae</taxon>
        <taxon>rosids</taxon>
        <taxon>malvids</taxon>
        <taxon>Myrtales</taxon>
        <taxon>Lythraceae</taxon>
        <taxon>Trapa</taxon>
    </lineage>
</organism>
<evidence type="ECO:0000313" key="12">
    <source>
        <dbReference type="Proteomes" id="UP001346149"/>
    </source>
</evidence>
<keyword evidence="2" id="KW-0936">Ethylene signaling pathway</keyword>
<evidence type="ECO:0000256" key="7">
    <source>
        <dbReference type="ARBA" id="ARBA00023242"/>
    </source>
</evidence>
<dbReference type="CDD" id="cd00018">
    <property type="entry name" value="AP2"/>
    <property type="match status" value="1"/>
</dbReference>
<dbReference type="GO" id="GO:0003700">
    <property type="term" value="F:DNA-binding transcription factor activity"/>
    <property type="evidence" value="ECO:0007669"/>
    <property type="project" value="InterPro"/>
</dbReference>
<dbReference type="InterPro" id="IPR001471">
    <property type="entry name" value="AP2/ERF_dom"/>
</dbReference>
<dbReference type="InterPro" id="IPR036955">
    <property type="entry name" value="AP2/ERF_dom_sf"/>
</dbReference>
<reference evidence="11 12" key="1">
    <citation type="journal article" date="2023" name="Hortic Res">
        <title>Pangenome of water caltrop reveals structural variations and asymmetric subgenome divergence after allopolyploidization.</title>
        <authorList>
            <person name="Zhang X."/>
            <person name="Chen Y."/>
            <person name="Wang L."/>
            <person name="Yuan Y."/>
            <person name="Fang M."/>
            <person name="Shi L."/>
            <person name="Lu R."/>
            <person name="Comes H.P."/>
            <person name="Ma Y."/>
            <person name="Chen Y."/>
            <person name="Huang G."/>
            <person name="Zhou Y."/>
            <person name="Zheng Z."/>
            <person name="Qiu Y."/>
        </authorList>
    </citation>
    <scope>NUCLEOTIDE SEQUENCE [LARGE SCALE GENOMIC DNA]</scope>
    <source>
        <strain evidence="11">F231</strain>
    </source>
</reference>
<feature type="region of interest" description="Disordered" evidence="9">
    <location>
        <begin position="24"/>
        <end position="45"/>
    </location>
</feature>
<dbReference type="FunFam" id="3.30.730.10:FF:000001">
    <property type="entry name" value="Ethylene-responsive transcription factor 2"/>
    <property type="match status" value="1"/>
</dbReference>
<dbReference type="Pfam" id="PF00847">
    <property type="entry name" value="AP2"/>
    <property type="match status" value="1"/>
</dbReference>
<dbReference type="EMBL" id="JAXQNO010000010">
    <property type="protein sequence ID" value="KAK4789452.1"/>
    <property type="molecule type" value="Genomic_DNA"/>
</dbReference>
<dbReference type="InterPro" id="IPR050913">
    <property type="entry name" value="AP2/ERF_ERF"/>
</dbReference>
<evidence type="ECO:0000256" key="8">
    <source>
        <dbReference type="ARBA" id="ARBA00024343"/>
    </source>
</evidence>
<comment type="caution">
    <text evidence="11">The sequence shown here is derived from an EMBL/GenBank/DDBJ whole genome shotgun (WGS) entry which is preliminary data.</text>
</comment>
<dbReference type="Proteomes" id="UP001346149">
    <property type="component" value="Unassembled WGS sequence"/>
</dbReference>
<dbReference type="InterPro" id="IPR016177">
    <property type="entry name" value="DNA-bd_dom_sf"/>
</dbReference>
<feature type="region of interest" description="Disordered" evidence="9">
    <location>
        <begin position="93"/>
        <end position="124"/>
    </location>
</feature>
<dbReference type="PRINTS" id="PR00367">
    <property type="entry name" value="ETHRSPELEMNT"/>
</dbReference>
<keyword evidence="6" id="KW-0804">Transcription</keyword>
<dbReference type="GO" id="GO:0005634">
    <property type="term" value="C:nucleus"/>
    <property type="evidence" value="ECO:0007669"/>
    <property type="project" value="UniProtKB-SubCell"/>
</dbReference>
<dbReference type="AlphaFoldDB" id="A0AAN7R4H9"/>
<comment type="similarity">
    <text evidence="8">Belongs to the AP2/ERF transcription factor family. ERF subfamily.</text>
</comment>
<dbReference type="PANTHER" id="PTHR31194">
    <property type="entry name" value="SHN SHINE , DNA BINDING / TRANSCRIPTION FACTOR"/>
    <property type="match status" value="1"/>
</dbReference>
<evidence type="ECO:0000256" key="6">
    <source>
        <dbReference type="ARBA" id="ARBA00023163"/>
    </source>
</evidence>
<proteinExistence type="inferred from homology"/>
<dbReference type="PROSITE" id="PS51032">
    <property type="entry name" value="AP2_ERF"/>
    <property type="match status" value="1"/>
</dbReference>
<evidence type="ECO:0000313" key="11">
    <source>
        <dbReference type="EMBL" id="KAK4789452.1"/>
    </source>
</evidence>
<keyword evidence="7" id="KW-0539">Nucleus</keyword>
<sequence>MDQCSIPYLVKYSEHITVSKKSITEPLNSSSAPKATRTATTPPPRTVRLYVTDADATDSSSDEEAADFSISRRRVKRYVSVILSEITSKNVAGGPSNRKKKCCSVGGDRNFPPSRSVGSGKKFRGVRQRPWGKWAAEIRDPARRGVRLWLGTYETAEEAAMVYDKAAIKLRGPDALTNFIKPPPSEGKANNNSVNMINASPVSVPGADSGECSKNHSSPTSVFHFNARPNDAVAGPGRVETIPPGPSVFLQLNLPAPFTEDFFNFQPPDCTLLDDLTGATNGSSWKEDDHRYDFTSTCKDTCQCQCQVDDYFEDLEDLFC</sequence>
<dbReference type="GO" id="GO:0003677">
    <property type="term" value="F:DNA binding"/>
    <property type="evidence" value="ECO:0007669"/>
    <property type="project" value="UniProtKB-KW"/>
</dbReference>
<evidence type="ECO:0000259" key="10">
    <source>
        <dbReference type="PROSITE" id="PS51032"/>
    </source>
</evidence>
<dbReference type="GO" id="GO:0009873">
    <property type="term" value="P:ethylene-activated signaling pathway"/>
    <property type="evidence" value="ECO:0007669"/>
    <property type="project" value="UniProtKB-KW"/>
</dbReference>
<evidence type="ECO:0000256" key="9">
    <source>
        <dbReference type="SAM" id="MobiDB-lite"/>
    </source>
</evidence>
<protein>
    <recommendedName>
        <fullName evidence="10">AP2/ERF domain-containing protein</fullName>
    </recommendedName>
</protein>